<organism evidence="1">
    <name type="scientific">Lepeophtheirus salmonis</name>
    <name type="common">Salmon louse</name>
    <name type="synonym">Caligus salmonis</name>
    <dbReference type="NCBI Taxonomy" id="72036"/>
    <lineage>
        <taxon>Eukaryota</taxon>
        <taxon>Metazoa</taxon>
        <taxon>Ecdysozoa</taxon>
        <taxon>Arthropoda</taxon>
        <taxon>Crustacea</taxon>
        <taxon>Multicrustacea</taxon>
        <taxon>Hexanauplia</taxon>
        <taxon>Copepoda</taxon>
        <taxon>Siphonostomatoida</taxon>
        <taxon>Caligidae</taxon>
        <taxon>Lepeophtheirus</taxon>
    </lineage>
</organism>
<dbReference type="EMBL" id="HACA01018007">
    <property type="protein sequence ID" value="CDW35368.1"/>
    <property type="molecule type" value="Transcribed_RNA"/>
</dbReference>
<reference evidence="1" key="1">
    <citation type="submission" date="2014-05" db="EMBL/GenBank/DDBJ databases">
        <authorList>
            <person name="Chronopoulou M."/>
        </authorList>
    </citation>
    <scope>NUCLEOTIDE SEQUENCE</scope>
    <source>
        <tissue evidence="1">Whole organism</tissue>
    </source>
</reference>
<proteinExistence type="predicted"/>
<feature type="non-terminal residue" evidence="1">
    <location>
        <position position="65"/>
    </location>
</feature>
<protein>
    <submittedName>
        <fullName evidence="1">Uncharacterized protein</fullName>
    </submittedName>
</protein>
<name>A0A0K2UAW9_LEPSM</name>
<evidence type="ECO:0000313" key="1">
    <source>
        <dbReference type="EMBL" id="CDW35368.1"/>
    </source>
</evidence>
<sequence length="65" mass="7567">MQILSLSLFFKSFDEYLSEICPFYLVKIKTLTAKMVFSSIMIEFRTSVKKGYSVKLDQLKENSNS</sequence>
<dbReference type="AlphaFoldDB" id="A0A0K2UAW9"/>
<accession>A0A0K2UAW9</accession>